<gene>
    <name evidence="1" type="ORF">CC80DRAFT_364123</name>
</gene>
<accession>A0A6A5TBC5</accession>
<dbReference type="EMBL" id="ML977028">
    <property type="protein sequence ID" value="KAF1950115.1"/>
    <property type="molecule type" value="Genomic_DNA"/>
</dbReference>
<proteinExistence type="predicted"/>
<keyword evidence="2" id="KW-1185">Reference proteome</keyword>
<organism evidence="1 2">
    <name type="scientific">Byssothecium circinans</name>
    <dbReference type="NCBI Taxonomy" id="147558"/>
    <lineage>
        <taxon>Eukaryota</taxon>
        <taxon>Fungi</taxon>
        <taxon>Dikarya</taxon>
        <taxon>Ascomycota</taxon>
        <taxon>Pezizomycotina</taxon>
        <taxon>Dothideomycetes</taxon>
        <taxon>Pleosporomycetidae</taxon>
        <taxon>Pleosporales</taxon>
        <taxon>Massarineae</taxon>
        <taxon>Massarinaceae</taxon>
        <taxon>Byssothecium</taxon>
    </lineage>
</organism>
<evidence type="ECO:0000313" key="2">
    <source>
        <dbReference type="Proteomes" id="UP000800035"/>
    </source>
</evidence>
<dbReference type="Proteomes" id="UP000800035">
    <property type="component" value="Unassembled WGS sequence"/>
</dbReference>
<feature type="non-terminal residue" evidence="1">
    <location>
        <position position="306"/>
    </location>
</feature>
<reference evidence="1" key="1">
    <citation type="journal article" date="2020" name="Stud. Mycol.">
        <title>101 Dothideomycetes genomes: a test case for predicting lifestyles and emergence of pathogens.</title>
        <authorList>
            <person name="Haridas S."/>
            <person name="Albert R."/>
            <person name="Binder M."/>
            <person name="Bloem J."/>
            <person name="Labutti K."/>
            <person name="Salamov A."/>
            <person name="Andreopoulos B."/>
            <person name="Baker S."/>
            <person name="Barry K."/>
            <person name="Bills G."/>
            <person name="Bluhm B."/>
            <person name="Cannon C."/>
            <person name="Castanera R."/>
            <person name="Culley D."/>
            <person name="Daum C."/>
            <person name="Ezra D."/>
            <person name="Gonzalez J."/>
            <person name="Henrissat B."/>
            <person name="Kuo A."/>
            <person name="Liang C."/>
            <person name="Lipzen A."/>
            <person name="Lutzoni F."/>
            <person name="Magnuson J."/>
            <person name="Mondo S."/>
            <person name="Nolan M."/>
            <person name="Ohm R."/>
            <person name="Pangilinan J."/>
            <person name="Park H.-J."/>
            <person name="Ramirez L."/>
            <person name="Alfaro M."/>
            <person name="Sun H."/>
            <person name="Tritt A."/>
            <person name="Yoshinaga Y."/>
            <person name="Zwiers L.-H."/>
            <person name="Turgeon B."/>
            <person name="Goodwin S."/>
            <person name="Spatafora J."/>
            <person name="Crous P."/>
            <person name="Grigoriev I."/>
        </authorList>
    </citation>
    <scope>NUCLEOTIDE SEQUENCE</scope>
    <source>
        <strain evidence="1">CBS 675.92</strain>
    </source>
</reference>
<evidence type="ECO:0000313" key="1">
    <source>
        <dbReference type="EMBL" id="KAF1950115.1"/>
    </source>
</evidence>
<dbReference type="OrthoDB" id="3775616at2759"/>
<protein>
    <submittedName>
        <fullName evidence="1">Uncharacterized protein</fullName>
    </submittedName>
</protein>
<name>A0A6A5TBC5_9PLEO</name>
<dbReference type="AlphaFoldDB" id="A0A6A5TBC5"/>
<sequence length="306" mass="34067">DTMSPHTMKRKASQELVCAHAQKQKVNKDDPDTNNKSCRLIRVLAQYGLLVVIASNLYPQDLYALAATSKSTYKAIFSSKESRTNLLSKMQCAGLGVAIRNALHKKSVYFDQYNCTEFIQCGARDTTGSIESRPCSSCARMTCNECRIHCVYGSIEQQPDEPDDLSEFSGFALLSAPEMRVLTPAHMPTDKVDSVIGDPGSNAIMPTMPYHDQGFLDTPLESNRAAKIQSVDSILDFDLGLGQLSLSTTSAEPHPSPVTQAFWDVSEGRKRWTCLHCTVRSPPCHCTLRKQFLDRWLCLPCYQDEQ</sequence>
<feature type="non-terminal residue" evidence="1">
    <location>
        <position position="1"/>
    </location>
</feature>